<comment type="caution">
    <text evidence="1">The sequence shown here is derived from an EMBL/GenBank/DDBJ whole genome shotgun (WGS) entry which is preliminary data.</text>
</comment>
<accession>A0ABW9JW04</accession>
<gene>
    <name evidence="1" type="ORF">ACKVE0_13290</name>
</gene>
<evidence type="ECO:0000313" key="2">
    <source>
        <dbReference type="Proteomes" id="UP001632339"/>
    </source>
</evidence>
<reference evidence="1 2" key="1">
    <citation type="submission" date="2024-12" db="EMBL/GenBank/DDBJ databases">
        <title>C001-4G Acinetobacter sp. assembled genome.</title>
        <authorList>
            <person name="D'Arcy K."/>
            <person name="Kingdon A.D.H."/>
            <person name="Breen A."/>
            <person name="Mckeown C."/>
            <person name="Allman E."/>
            <person name="Sharma P."/>
            <person name="Mcleman A."/>
            <person name="Roberts A.P."/>
        </authorList>
    </citation>
    <scope>NUCLEOTIDE SEQUENCE [LARGE SCALE GENOMIC DNA]</scope>
    <source>
        <strain evidence="1 2">C1-4G</strain>
    </source>
</reference>
<keyword evidence="2" id="KW-1185">Reference proteome</keyword>
<sequence length="91" mass="10683">MPKYSHDYYLTQQEIDELRADAKQASKVMAALFRFETEIHYSYRVEWVAESAEYVGLCKEFPSLSWLDSDPDKARLGIEKLVFEVVKDMII</sequence>
<dbReference type="EMBL" id="JBJXCW010000017">
    <property type="protein sequence ID" value="MFN0298487.1"/>
    <property type="molecule type" value="Genomic_DNA"/>
</dbReference>
<protein>
    <submittedName>
        <fullName evidence="1">Antitoxin HicB</fullName>
    </submittedName>
</protein>
<dbReference type="RefSeq" id="WP_253161186.1">
    <property type="nucleotide sequence ID" value="NZ_JBJXCW010000017.1"/>
</dbReference>
<proteinExistence type="predicted"/>
<name>A0ABW9JW04_9GAMM</name>
<evidence type="ECO:0000313" key="1">
    <source>
        <dbReference type="EMBL" id="MFN0298487.1"/>
    </source>
</evidence>
<dbReference type="Proteomes" id="UP001632339">
    <property type="component" value="Unassembled WGS sequence"/>
</dbReference>
<organism evidence="1 2">
    <name type="scientific">Acinetobacter albensis</name>
    <dbReference type="NCBI Taxonomy" id="1673609"/>
    <lineage>
        <taxon>Bacteria</taxon>
        <taxon>Pseudomonadati</taxon>
        <taxon>Pseudomonadota</taxon>
        <taxon>Gammaproteobacteria</taxon>
        <taxon>Moraxellales</taxon>
        <taxon>Moraxellaceae</taxon>
        <taxon>Acinetobacter</taxon>
    </lineage>
</organism>